<protein>
    <recommendedName>
        <fullName evidence="4">Transmembrane protein</fullName>
    </recommendedName>
</protein>
<evidence type="ECO:0000313" key="2">
    <source>
        <dbReference type="EMBL" id="MFC3526961.1"/>
    </source>
</evidence>
<keyword evidence="1" id="KW-0472">Membrane</keyword>
<dbReference type="EMBL" id="JBHRXJ010000001">
    <property type="protein sequence ID" value="MFC3526961.1"/>
    <property type="molecule type" value="Genomic_DNA"/>
</dbReference>
<organism evidence="2 3">
    <name type="scientific">Paracoccus mangrovi</name>
    <dbReference type="NCBI Taxonomy" id="1715645"/>
    <lineage>
        <taxon>Bacteria</taxon>
        <taxon>Pseudomonadati</taxon>
        <taxon>Pseudomonadota</taxon>
        <taxon>Alphaproteobacteria</taxon>
        <taxon>Rhodobacterales</taxon>
        <taxon>Paracoccaceae</taxon>
        <taxon>Paracoccus</taxon>
    </lineage>
</organism>
<feature type="transmembrane region" description="Helical" evidence="1">
    <location>
        <begin position="12"/>
        <end position="30"/>
    </location>
</feature>
<evidence type="ECO:0000256" key="1">
    <source>
        <dbReference type="SAM" id="Phobius"/>
    </source>
</evidence>
<feature type="transmembrane region" description="Helical" evidence="1">
    <location>
        <begin position="113"/>
        <end position="134"/>
    </location>
</feature>
<evidence type="ECO:0008006" key="4">
    <source>
        <dbReference type="Google" id="ProtNLM"/>
    </source>
</evidence>
<reference evidence="3" key="1">
    <citation type="journal article" date="2019" name="Int. J. Syst. Evol. Microbiol.">
        <title>The Global Catalogue of Microorganisms (GCM) 10K type strain sequencing project: providing services to taxonomists for standard genome sequencing and annotation.</title>
        <authorList>
            <consortium name="The Broad Institute Genomics Platform"/>
            <consortium name="The Broad Institute Genome Sequencing Center for Infectious Disease"/>
            <person name="Wu L."/>
            <person name="Ma J."/>
        </authorList>
    </citation>
    <scope>NUCLEOTIDE SEQUENCE [LARGE SCALE GENOMIC DNA]</scope>
    <source>
        <strain evidence="3">KCTC 42899</strain>
    </source>
</reference>
<keyword evidence="3" id="KW-1185">Reference proteome</keyword>
<dbReference type="Proteomes" id="UP001595721">
    <property type="component" value="Unassembled WGS sequence"/>
</dbReference>
<evidence type="ECO:0000313" key="3">
    <source>
        <dbReference type="Proteomes" id="UP001595721"/>
    </source>
</evidence>
<comment type="caution">
    <text evidence="2">The sequence shown here is derived from an EMBL/GenBank/DDBJ whole genome shotgun (WGS) entry which is preliminary data.</text>
</comment>
<dbReference type="RefSeq" id="WP_377742305.1">
    <property type="nucleotide sequence ID" value="NZ_JBHRXJ010000001.1"/>
</dbReference>
<sequence>MSDTACLSPNATLNLMLGLILALLCFDLVTQDATAILFKEGHAFETASALILGAVAGFWYYAGADDMKGRQWHLPVILVLMALRELDFDKRFTSLGVLKLRLYTEPGPLWEKAVGLAVIALILFCGWRLLVITVPRWWAGMRAGRSDSQLAAAAALMLVLSKSLDGLDRKLAGFGIALPADLGQMSGRIEEMLELGVAIMLMQALVCFLRDRCVNRAPVRYRAAPTVPAPCARSR</sequence>
<proteinExistence type="predicted"/>
<accession>A0ABV7QY81</accession>
<gene>
    <name evidence="2" type="ORF">ACFOMH_02165</name>
</gene>
<keyword evidence="1" id="KW-1133">Transmembrane helix</keyword>
<name>A0ABV7QY81_9RHOB</name>
<keyword evidence="1" id="KW-0812">Transmembrane</keyword>
<feature type="transmembrane region" description="Helical" evidence="1">
    <location>
        <begin position="42"/>
        <end position="62"/>
    </location>
</feature>